<keyword evidence="2" id="KW-1185">Reference proteome</keyword>
<evidence type="ECO:0000313" key="2">
    <source>
        <dbReference type="Proteomes" id="UP000649955"/>
    </source>
</evidence>
<dbReference type="Proteomes" id="UP000649955">
    <property type="component" value="Unassembled WGS sequence"/>
</dbReference>
<evidence type="ECO:0000313" key="1">
    <source>
        <dbReference type="EMBL" id="GHG12613.1"/>
    </source>
</evidence>
<comment type="caution">
    <text evidence="1">The sequence shown here is derived from an EMBL/GenBank/DDBJ whole genome shotgun (WGS) entry which is preliminary data.</text>
</comment>
<proteinExistence type="predicted"/>
<organism evidence="1 2">
    <name type="scientific">Amycolatopsis bullii</name>
    <dbReference type="NCBI Taxonomy" id="941987"/>
    <lineage>
        <taxon>Bacteria</taxon>
        <taxon>Bacillati</taxon>
        <taxon>Actinomycetota</taxon>
        <taxon>Actinomycetes</taxon>
        <taxon>Pseudonocardiales</taxon>
        <taxon>Pseudonocardiaceae</taxon>
        <taxon>Amycolatopsis</taxon>
    </lineage>
</organism>
<dbReference type="EMBL" id="BNAW01000011">
    <property type="protein sequence ID" value="GHG12613.1"/>
    <property type="molecule type" value="Genomic_DNA"/>
</dbReference>
<protein>
    <submittedName>
        <fullName evidence="1">Uncharacterized protein</fullName>
    </submittedName>
</protein>
<reference evidence="2" key="1">
    <citation type="journal article" date="2019" name="Int. J. Syst. Evol. Microbiol.">
        <title>The Global Catalogue of Microorganisms (GCM) 10K type strain sequencing project: providing services to taxonomists for standard genome sequencing and annotation.</title>
        <authorList>
            <consortium name="The Broad Institute Genomics Platform"/>
            <consortium name="The Broad Institute Genome Sequencing Center for Infectious Disease"/>
            <person name="Wu L."/>
            <person name="Ma J."/>
        </authorList>
    </citation>
    <scope>NUCLEOTIDE SEQUENCE [LARGE SCALE GENOMIC DNA]</scope>
    <source>
        <strain evidence="2">CGMCC 4.7680</strain>
    </source>
</reference>
<sequence length="111" mass="12383">MNPCLPARFRARIWGSLAAQGMMARVEDTDIVERVAASTGLPPGVAARVVDDVLAFYRTPTEDYVRRRHAELQAQGRKNPEIFPLIAAELRGRLVAAPVLSERQLRRIVYG</sequence>
<accession>A0ABQ3KIM2</accession>
<gene>
    <name evidence="1" type="ORF">GCM10017567_32630</name>
</gene>
<name>A0ABQ3KIM2_9PSEU</name>